<feature type="transmembrane region" description="Helical" evidence="8">
    <location>
        <begin position="608"/>
        <end position="626"/>
    </location>
</feature>
<protein>
    <recommendedName>
        <fullName evidence="14">CSC1/OSCA1-like 7TM region domain-containing protein</fullName>
    </recommendedName>
</protein>
<evidence type="ECO:0000256" key="5">
    <source>
        <dbReference type="ARBA" id="ARBA00022989"/>
    </source>
</evidence>
<evidence type="ECO:0000256" key="6">
    <source>
        <dbReference type="ARBA" id="ARBA00023136"/>
    </source>
</evidence>
<feature type="compositionally biased region" description="Polar residues" evidence="7">
    <location>
        <begin position="814"/>
        <end position="832"/>
    </location>
</feature>
<proteinExistence type="inferred from homology"/>
<dbReference type="InterPro" id="IPR032880">
    <property type="entry name" value="CSC1/OSCA1-like_N"/>
</dbReference>
<evidence type="ECO:0000256" key="1">
    <source>
        <dbReference type="ARBA" id="ARBA00004141"/>
    </source>
</evidence>
<keyword evidence="5 8" id="KW-1133">Transmembrane helix</keyword>
<organism evidence="12 13">
    <name type="scientific">Podila verticillata NRRL 6337</name>
    <dbReference type="NCBI Taxonomy" id="1069443"/>
    <lineage>
        <taxon>Eukaryota</taxon>
        <taxon>Fungi</taxon>
        <taxon>Fungi incertae sedis</taxon>
        <taxon>Mucoromycota</taxon>
        <taxon>Mortierellomycotina</taxon>
        <taxon>Mortierellomycetes</taxon>
        <taxon>Mortierellales</taxon>
        <taxon>Mortierellaceae</taxon>
        <taxon>Podila</taxon>
    </lineage>
</organism>
<feature type="transmembrane region" description="Helical" evidence="8">
    <location>
        <begin position="545"/>
        <end position="564"/>
    </location>
</feature>
<dbReference type="GO" id="GO:0005227">
    <property type="term" value="F:calcium-activated cation channel activity"/>
    <property type="evidence" value="ECO:0007669"/>
    <property type="project" value="InterPro"/>
</dbReference>
<dbReference type="InterPro" id="IPR027815">
    <property type="entry name" value="CSC1/OSCA1-like_cyt"/>
</dbReference>
<accession>A0A086TM46</accession>
<reference evidence="12 13" key="1">
    <citation type="submission" date="2011-02" db="EMBL/GenBank/DDBJ databases">
        <title>The Genome Sequence of Mortierella verticillata NRRL 6337.</title>
        <authorList>
            <consortium name="The Broad Institute Genome Sequencing Platform"/>
            <person name="Russ C."/>
            <person name="Cuomo C."/>
            <person name="Burger G."/>
            <person name="Gray M.W."/>
            <person name="Holland P.W.H."/>
            <person name="King N."/>
            <person name="Lang F.B.F."/>
            <person name="Roger A.J."/>
            <person name="Ruiz-Trillo I."/>
            <person name="Young S.K."/>
            <person name="Zeng Q."/>
            <person name="Gargeya S."/>
            <person name="Alvarado L."/>
            <person name="Berlin A."/>
            <person name="Chapman S.B."/>
            <person name="Chen Z."/>
            <person name="Freedman E."/>
            <person name="Gellesch M."/>
            <person name="Goldberg J."/>
            <person name="Griggs A."/>
            <person name="Gujja S."/>
            <person name="Heilman E."/>
            <person name="Heiman D."/>
            <person name="Howarth C."/>
            <person name="Mehta T."/>
            <person name="Neiman D."/>
            <person name="Pearson M."/>
            <person name="Roberts A."/>
            <person name="Saif S."/>
            <person name="Shea T."/>
            <person name="Shenoy N."/>
            <person name="Sisk P."/>
            <person name="Stolte C."/>
            <person name="Sykes S."/>
            <person name="White J."/>
            <person name="Yandava C."/>
            <person name="Haas B."/>
            <person name="Nusbaum C."/>
            <person name="Birren B."/>
        </authorList>
    </citation>
    <scope>NUCLEOTIDE SEQUENCE [LARGE SCALE GENOMIC DNA]</scope>
    <source>
        <strain evidence="12 13">NRRL 6337</strain>
    </source>
</reference>
<dbReference type="OrthoDB" id="2150324at2759"/>
<evidence type="ECO:0008006" key="14">
    <source>
        <dbReference type="Google" id="ProtNLM"/>
    </source>
</evidence>
<dbReference type="Pfam" id="PF14703">
    <property type="entry name" value="PHM7_cyt"/>
    <property type="match status" value="1"/>
</dbReference>
<evidence type="ECO:0000256" key="2">
    <source>
        <dbReference type="ARBA" id="ARBA00007779"/>
    </source>
</evidence>
<keyword evidence="13" id="KW-1185">Reference proteome</keyword>
<comment type="subcellular location">
    <subcellularLocation>
        <location evidence="1">Membrane</location>
        <topology evidence="1">Multi-pass membrane protein</topology>
    </subcellularLocation>
</comment>
<feature type="transmembrane region" description="Helical" evidence="8">
    <location>
        <begin position="107"/>
        <end position="128"/>
    </location>
</feature>
<evidence type="ECO:0000256" key="4">
    <source>
        <dbReference type="ARBA" id="ARBA00022692"/>
    </source>
</evidence>
<dbReference type="Pfam" id="PF02714">
    <property type="entry name" value="RSN1_7TM"/>
    <property type="match status" value="1"/>
</dbReference>
<comment type="similarity">
    <text evidence="2">Belongs to the CSC1 (TC 1.A.17) family.</text>
</comment>
<dbReference type="AlphaFoldDB" id="A0A086TM46"/>
<feature type="transmembrane region" description="Helical" evidence="8">
    <location>
        <begin position="381"/>
        <end position="405"/>
    </location>
</feature>
<feature type="transmembrane region" description="Helical" evidence="8">
    <location>
        <begin position="474"/>
        <end position="496"/>
    </location>
</feature>
<evidence type="ECO:0000259" key="9">
    <source>
        <dbReference type="Pfam" id="PF02714"/>
    </source>
</evidence>
<evidence type="ECO:0000256" key="8">
    <source>
        <dbReference type="SAM" id="Phobius"/>
    </source>
</evidence>
<evidence type="ECO:0000313" key="13">
    <source>
        <dbReference type="Proteomes" id="UP000243308"/>
    </source>
</evidence>
<feature type="compositionally biased region" description="Polar residues" evidence="7">
    <location>
        <begin position="776"/>
        <end position="799"/>
    </location>
</feature>
<feature type="region of interest" description="Disordered" evidence="7">
    <location>
        <begin position="758"/>
        <end position="799"/>
    </location>
</feature>
<feature type="transmembrane region" description="Helical" evidence="8">
    <location>
        <begin position="673"/>
        <end position="691"/>
    </location>
</feature>
<dbReference type="PANTHER" id="PTHR13018">
    <property type="entry name" value="PROBABLE MEMBRANE PROTEIN DUF221-RELATED"/>
    <property type="match status" value="1"/>
</dbReference>
<evidence type="ECO:0000256" key="7">
    <source>
        <dbReference type="SAM" id="MobiDB-lite"/>
    </source>
</evidence>
<sequence length="1126" mass="126728">MSTIISQNHNLTAVDDLQLTALGVNLGTNVALSLFTLGAFCWLRPRNGVIYAKKYKYSAENKRAPRLEEGYFSWMGPVWSCPDSDLVDKIGLDAVVFIRFIRMCRQVFMAMAIIGCGALIPINVIATYRAQPNGESPQDKIGMLSINGITDLNWIWGHVGAMWAFTAILMYAMYHGYATFLKYRIQYFESDAYQENMASRTVMLAGLPASLQSDEKLEQFMCSLGMQDKPVQALVGRKVDKLPELMDKHKQMVTSLEKVMAKYFADPNKLPAKRPTVTVGKFCSGKVDAIDYYSQQIEELADQIEKTRKEISKSQPTNYGFVSYATINAAHRVARELSNPIVLRQRSKMIDPPELFLSPVPKDIIWFNVSNPKQLRKSRRVIVNTLFVIASLLFFIPMGFLTTLAKLDRIIGLFPSTKPWFQNHAFVSGIIQSLLPILFMDILFMLIRKAIAYLAWFQGNMTKSSTDRSTLAKFYLFFTVNNLIIFALSGTIIGFFSQIKLFLSNFDLVTWASIKEFINKQDNIVVLLSQNVIDSSLFWVNYMSLRNFGALLDLFQLVSLFLYWAKTTMTARENKQMDKPAVFDFPTFFSAHMFLLTVALLYSVVAPLVLFFAVVYFSLASLVYKYQLMYVFRTKVETGGRLFRVVYNRLLVALALFQVVMIGILNLKEAHKHSIAILPLPILTILFKIFLAKTFDPKIDFYDYGSARNETHLFKSNNKGSNKSLLSTFENPVFQSKMISALVPEGAKKMLSSKVLNGGKDNLAEDKKKPKASTLAYGQNSMSSGTHPQSPKNQYQQQPSKYEAYEMGHVKGFKSNNNDYANSQAPRGNQYDSKAEYSEFVEYNVVEDPLDDYYDNQKQSLTQSASQPSTVGKVYGAQDMTSFVAGRYTERPGPADPYNYNSKGNSPAEGGTPKPSYMELAKMHQTDSYKSTGKATQYEDTNALQSLHLPPINFPKIQSSSRQRKNQEQAPPPIKTDPFFDPGVSVDRQLEVNQLSPTRPDSLGYYYAEYEPSVEPSQRARGSPRASPRMPKSSPVQGSPRMPKQSTTPPQGSPLRMGGAEIKVPTASPASTPRTEYAQPTSPSRTTRNASRGNTRDDYNQSSGSYTNHGRDNGTNNNYNNNGSYY</sequence>
<keyword evidence="4 8" id="KW-0812">Transmembrane</keyword>
<evidence type="ECO:0000259" key="10">
    <source>
        <dbReference type="Pfam" id="PF13967"/>
    </source>
</evidence>
<dbReference type="InterPro" id="IPR003864">
    <property type="entry name" value="CSC1/OSCA1-like_7TM"/>
</dbReference>
<feature type="transmembrane region" description="Helical" evidence="8">
    <location>
        <begin position="646"/>
        <end position="667"/>
    </location>
</feature>
<feature type="transmembrane region" description="Helical" evidence="8">
    <location>
        <begin position="425"/>
        <end position="447"/>
    </location>
</feature>
<gene>
    <name evidence="12" type="ORF">MVEG_11061</name>
</gene>
<dbReference type="EMBL" id="KN042429">
    <property type="protein sequence ID" value="KFH63023.1"/>
    <property type="molecule type" value="Genomic_DNA"/>
</dbReference>
<dbReference type="Pfam" id="PF13967">
    <property type="entry name" value="RSN1_TM"/>
    <property type="match status" value="1"/>
</dbReference>
<feature type="domain" description="CSC1/OSCA1-like cytosolic" evidence="11">
    <location>
        <begin position="199"/>
        <end position="368"/>
    </location>
</feature>
<feature type="transmembrane region" description="Helical" evidence="8">
    <location>
        <begin position="154"/>
        <end position="174"/>
    </location>
</feature>
<feature type="compositionally biased region" description="Low complexity" evidence="7">
    <location>
        <begin position="1113"/>
        <end position="1126"/>
    </location>
</feature>
<evidence type="ECO:0000259" key="11">
    <source>
        <dbReference type="Pfam" id="PF14703"/>
    </source>
</evidence>
<feature type="transmembrane region" description="Helical" evidence="8">
    <location>
        <begin position="20"/>
        <end position="43"/>
    </location>
</feature>
<feature type="region of interest" description="Disordered" evidence="7">
    <location>
        <begin position="813"/>
        <end position="832"/>
    </location>
</feature>
<feature type="domain" description="CSC1/OSCA1-like N-terminal transmembrane" evidence="10">
    <location>
        <begin position="22"/>
        <end position="175"/>
    </location>
</feature>
<feature type="region of interest" description="Disordered" evidence="7">
    <location>
        <begin position="946"/>
        <end position="984"/>
    </location>
</feature>
<dbReference type="GO" id="GO:0005886">
    <property type="term" value="C:plasma membrane"/>
    <property type="evidence" value="ECO:0007669"/>
    <property type="project" value="TreeGrafter"/>
</dbReference>
<feature type="compositionally biased region" description="Polar residues" evidence="7">
    <location>
        <begin position="1068"/>
        <end position="1093"/>
    </location>
</feature>
<feature type="domain" description="CSC1/OSCA1-like 7TM region" evidence="9">
    <location>
        <begin position="379"/>
        <end position="664"/>
    </location>
</feature>
<evidence type="ECO:0000313" key="12">
    <source>
        <dbReference type="EMBL" id="KFH63023.1"/>
    </source>
</evidence>
<feature type="region of interest" description="Disordered" evidence="7">
    <location>
        <begin position="1013"/>
        <end position="1126"/>
    </location>
</feature>
<dbReference type="InterPro" id="IPR045122">
    <property type="entry name" value="Csc1-like"/>
</dbReference>
<keyword evidence="6 8" id="KW-0472">Membrane</keyword>
<feature type="region of interest" description="Disordered" evidence="7">
    <location>
        <begin position="887"/>
        <end position="916"/>
    </location>
</feature>
<evidence type="ECO:0000256" key="3">
    <source>
        <dbReference type="ARBA" id="ARBA00022448"/>
    </source>
</evidence>
<keyword evidence="3" id="KW-0813">Transport</keyword>
<dbReference type="PANTHER" id="PTHR13018:SF149">
    <property type="entry name" value="DOMAIN PROTEIN, PUTATIVE (AFU_ORTHOLOGUE AFUA_3G11660)-RELATED"/>
    <property type="match status" value="1"/>
</dbReference>
<name>A0A086TM46_9FUNG</name>
<dbReference type="Proteomes" id="UP000243308">
    <property type="component" value="Unassembled WGS sequence"/>
</dbReference>